<keyword evidence="1 4" id="KW-0812">Transmembrane</keyword>
<evidence type="ECO:0000256" key="1">
    <source>
        <dbReference type="ARBA" id="ARBA00022692"/>
    </source>
</evidence>
<keyword evidence="3 4" id="KW-0472">Membrane</keyword>
<feature type="transmembrane region" description="Helical" evidence="4">
    <location>
        <begin position="265"/>
        <end position="285"/>
    </location>
</feature>
<dbReference type="Gene3D" id="1.20.1250.20">
    <property type="entry name" value="MFS general substrate transporter like domains"/>
    <property type="match status" value="1"/>
</dbReference>
<dbReference type="InterPro" id="IPR036259">
    <property type="entry name" value="MFS_trans_sf"/>
</dbReference>
<evidence type="ECO:0000313" key="7">
    <source>
        <dbReference type="Proteomes" id="UP000196138"/>
    </source>
</evidence>
<feature type="transmembrane region" description="Helical" evidence="4">
    <location>
        <begin position="63"/>
        <end position="82"/>
    </location>
</feature>
<feature type="transmembrane region" description="Helical" evidence="4">
    <location>
        <begin position="207"/>
        <end position="227"/>
    </location>
</feature>
<feature type="transmembrane region" description="Helical" evidence="4">
    <location>
        <begin position="154"/>
        <end position="174"/>
    </location>
</feature>
<evidence type="ECO:0000256" key="3">
    <source>
        <dbReference type="ARBA" id="ARBA00023136"/>
    </source>
</evidence>
<feature type="transmembrane region" description="Helical" evidence="4">
    <location>
        <begin position="233"/>
        <end position="253"/>
    </location>
</feature>
<feature type="transmembrane region" description="Helical" evidence="4">
    <location>
        <begin position="291"/>
        <end position="316"/>
    </location>
</feature>
<feature type="domain" description="Major facilitator superfamily (MFS) profile" evidence="5">
    <location>
        <begin position="1"/>
        <end position="383"/>
    </location>
</feature>
<dbReference type="AlphaFoldDB" id="A0A1Y0ESB5"/>
<evidence type="ECO:0000256" key="4">
    <source>
        <dbReference type="SAM" id="Phobius"/>
    </source>
</evidence>
<keyword evidence="2 4" id="KW-1133">Transmembrane helix</keyword>
<dbReference type="OrthoDB" id="9815356at2"/>
<gene>
    <name evidence="6" type="ORF">CCO03_01240</name>
</gene>
<feature type="transmembrane region" description="Helical" evidence="4">
    <location>
        <begin position="88"/>
        <end position="109"/>
    </location>
</feature>
<evidence type="ECO:0000313" key="6">
    <source>
        <dbReference type="EMBL" id="ARU06564.1"/>
    </source>
</evidence>
<proteinExistence type="predicted"/>
<dbReference type="SUPFAM" id="SSF103473">
    <property type="entry name" value="MFS general substrate transporter"/>
    <property type="match status" value="1"/>
</dbReference>
<feature type="transmembrane region" description="Helical" evidence="4">
    <location>
        <begin position="328"/>
        <end position="348"/>
    </location>
</feature>
<protein>
    <submittedName>
        <fullName evidence="6">MFS transporter</fullName>
    </submittedName>
</protein>
<dbReference type="InterPro" id="IPR020846">
    <property type="entry name" value="MFS_dom"/>
</dbReference>
<evidence type="ECO:0000256" key="2">
    <source>
        <dbReference type="ARBA" id="ARBA00022989"/>
    </source>
</evidence>
<sequence>MAVACGLCAGANYLNQPLLHSIAQSFGISDGTASVLVTCAQVSYALGLLFLVPLGDMLERRRLVVTLMGVAALGLLLSAASPRLPGQFTWLVLGTLLTGLFSVAAQVLVPMASLLASPAHAGRAVGFVMGGLLTGILLARTVAGVLSGIGGWSLSYWVTGAVMLAVAAVLAGVLPRSRSTAGLSYAQVLGSMWQLLTTQPRLRSRTLLGGFSFGSVSVLFSTMALLLGGPAHGLSDATIGLIGLAGVTGALMANLAGRLIDRGHATATTAAGVALLLLSWLPLWWGQQSVWIFIAGMLLIDLALQAVHICNQGVIYALAPQARSRINAVYMTGYFVGASTGSAVGAMAWLHGGWTGACLAGLGFGLCNLAALLHDRTLARSAP</sequence>
<dbReference type="EMBL" id="CP021455">
    <property type="protein sequence ID" value="ARU06564.1"/>
    <property type="molecule type" value="Genomic_DNA"/>
</dbReference>
<dbReference type="Proteomes" id="UP000196138">
    <property type="component" value="Chromosome"/>
</dbReference>
<dbReference type="CDD" id="cd17324">
    <property type="entry name" value="MFS_NepI_like"/>
    <property type="match status" value="1"/>
</dbReference>
<feature type="transmembrane region" description="Helical" evidence="4">
    <location>
        <begin position="354"/>
        <end position="373"/>
    </location>
</feature>
<reference evidence="6 7" key="1">
    <citation type="submission" date="2017-05" db="EMBL/GenBank/DDBJ databases">
        <authorList>
            <person name="Song R."/>
            <person name="Chenine A.L."/>
            <person name="Ruprecht R.M."/>
        </authorList>
    </citation>
    <scope>NUCLEOTIDE SEQUENCE [LARGE SCALE GENOMIC DNA]</scope>
    <source>
        <strain evidence="6 7">DSM 26136</strain>
    </source>
</reference>
<organism evidence="6 7">
    <name type="scientific">Comamonas serinivorans</name>
    <dbReference type="NCBI Taxonomy" id="1082851"/>
    <lineage>
        <taxon>Bacteria</taxon>
        <taxon>Pseudomonadati</taxon>
        <taxon>Pseudomonadota</taxon>
        <taxon>Betaproteobacteria</taxon>
        <taxon>Burkholderiales</taxon>
        <taxon>Comamonadaceae</taxon>
        <taxon>Comamonas</taxon>
    </lineage>
</organism>
<feature type="transmembrane region" description="Helical" evidence="4">
    <location>
        <begin position="31"/>
        <end position="51"/>
    </location>
</feature>
<name>A0A1Y0ESB5_9BURK</name>
<evidence type="ECO:0000259" key="5">
    <source>
        <dbReference type="PROSITE" id="PS50850"/>
    </source>
</evidence>
<feature type="transmembrane region" description="Helical" evidence="4">
    <location>
        <begin position="121"/>
        <end position="142"/>
    </location>
</feature>
<dbReference type="KEGG" id="cser:CCO03_01240"/>
<dbReference type="GO" id="GO:0022857">
    <property type="term" value="F:transmembrane transporter activity"/>
    <property type="evidence" value="ECO:0007669"/>
    <property type="project" value="InterPro"/>
</dbReference>
<dbReference type="PROSITE" id="PS50850">
    <property type="entry name" value="MFS"/>
    <property type="match status" value="1"/>
</dbReference>
<dbReference type="Pfam" id="PF07690">
    <property type="entry name" value="MFS_1"/>
    <property type="match status" value="1"/>
</dbReference>
<accession>A0A1Y0ESB5</accession>
<dbReference type="PANTHER" id="PTHR42910">
    <property type="entry name" value="TRANSPORTER SCO4007-RELATED"/>
    <property type="match status" value="1"/>
</dbReference>
<dbReference type="InterPro" id="IPR011701">
    <property type="entry name" value="MFS"/>
</dbReference>
<dbReference type="PANTHER" id="PTHR42910:SF1">
    <property type="entry name" value="MAJOR FACILITATOR SUPERFAMILY (MFS) PROFILE DOMAIN-CONTAINING PROTEIN"/>
    <property type="match status" value="1"/>
</dbReference>
<keyword evidence="7" id="KW-1185">Reference proteome</keyword>